<proteinExistence type="predicted"/>
<evidence type="ECO:0000313" key="2">
    <source>
        <dbReference type="Proteomes" id="UP000593846"/>
    </source>
</evidence>
<gene>
    <name evidence="1" type="ORF">IM676_14090</name>
</gene>
<evidence type="ECO:0000313" key="1">
    <source>
        <dbReference type="EMBL" id="QOV21840.1"/>
    </source>
</evidence>
<accession>A0A7U3NMS2</accession>
<dbReference type="RefSeq" id="WP_200987482.1">
    <property type="nucleotide sequence ID" value="NZ_CP063311.1"/>
</dbReference>
<keyword evidence="2" id="KW-1185">Reference proteome</keyword>
<protein>
    <submittedName>
        <fullName evidence="1">Uncharacterized protein</fullName>
    </submittedName>
</protein>
<name>A0A7U3NMS2_9CYAN</name>
<dbReference type="Proteomes" id="UP000593846">
    <property type="component" value="Chromosome"/>
</dbReference>
<dbReference type="EMBL" id="CP063311">
    <property type="protein sequence ID" value="QOV21840.1"/>
    <property type="molecule type" value="Genomic_DNA"/>
</dbReference>
<sequence length="67" mass="7499">MSDSIKDQPPRQSICNDCTFHALIAERIECIHPDELEVNCSTVIFCDSFQSTVFVDSPCVSFGDNQD</sequence>
<organism evidence="1 2">
    <name type="scientific">Anabaenopsis elenkinii CCIBt3563</name>
    <dbReference type="NCBI Taxonomy" id="2779889"/>
    <lineage>
        <taxon>Bacteria</taxon>
        <taxon>Bacillati</taxon>
        <taxon>Cyanobacteriota</taxon>
        <taxon>Cyanophyceae</taxon>
        <taxon>Nostocales</taxon>
        <taxon>Nodulariaceae</taxon>
        <taxon>Anabaenopsis</taxon>
    </lineage>
</organism>
<dbReference type="AlphaFoldDB" id="A0A7U3NMS2"/>
<reference evidence="2" key="1">
    <citation type="submission" date="2020-10" db="EMBL/GenBank/DDBJ databases">
        <title>Genome-based taxonomic classification of the species Anabaenopsis elenkinii.</title>
        <authorList>
            <person name="Delbaje E."/>
            <person name="Andreote A.P.D."/>
            <person name="Pellegrinetti T.A."/>
            <person name="Cruz R.B."/>
            <person name="Branco L.H.Z."/>
            <person name="Fiore M.F."/>
        </authorList>
    </citation>
    <scope>NUCLEOTIDE SEQUENCE [LARGE SCALE GENOMIC DNA]</scope>
    <source>
        <strain evidence="2">CCIBt3563</strain>
    </source>
</reference>
<dbReference type="KEGG" id="aee:IM676_14090"/>